<organism evidence="1 2">
    <name type="scientific">Parelaphostrongylus tenuis</name>
    <name type="common">Meningeal worm</name>
    <dbReference type="NCBI Taxonomy" id="148309"/>
    <lineage>
        <taxon>Eukaryota</taxon>
        <taxon>Metazoa</taxon>
        <taxon>Ecdysozoa</taxon>
        <taxon>Nematoda</taxon>
        <taxon>Chromadorea</taxon>
        <taxon>Rhabditida</taxon>
        <taxon>Rhabditina</taxon>
        <taxon>Rhabditomorpha</taxon>
        <taxon>Strongyloidea</taxon>
        <taxon>Metastrongylidae</taxon>
        <taxon>Parelaphostrongylus</taxon>
    </lineage>
</organism>
<proteinExistence type="predicted"/>
<dbReference type="Proteomes" id="UP001196413">
    <property type="component" value="Unassembled WGS sequence"/>
</dbReference>
<protein>
    <submittedName>
        <fullName evidence="1">Uncharacterized protein</fullName>
    </submittedName>
</protein>
<dbReference type="EMBL" id="JAHQIW010000166">
    <property type="protein sequence ID" value="KAJ1346413.1"/>
    <property type="molecule type" value="Genomic_DNA"/>
</dbReference>
<evidence type="ECO:0000313" key="1">
    <source>
        <dbReference type="EMBL" id="KAJ1346413.1"/>
    </source>
</evidence>
<evidence type="ECO:0000313" key="2">
    <source>
        <dbReference type="Proteomes" id="UP001196413"/>
    </source>
</evidence>
<reference evidence="1" key="1">
    <citation type="submission" date="2021-06" db="EMBL/GenBank/DDBJ databases">
        <title>Parelaphostrongylus tenuis whole genome reference sequence.</title>
        <authorList>
            <person name="Garwood T.J."/>
            <person name="Larsen P.A."/>
            <person name="Fountain-Jones N.M."/>
            <person name="Garbe J.R."/>
            <person name="Macchietto M.G."/>
            <person name="Kania S.A."/>
            <person name="Gerhold R.W."/>
            <person name="Richards J.E."/>
            <person name="Wolf T.M."/>
        </authorList>
    </citation>
    <scope>NUCLEOTIDE SEQUENCE</scope>
    <source>
        <strain evidence="1">MNPRO001-30</strain>
        <tissue evidence="1">Meninges</tissue>
    </source>
</reference>
<sequence length="125" mass="13832">MKESRTLLIDHHGAAGVTIYESLPLHRQNFLEPITLKISPKHTTRTTTATSAVCLVAKTLLPNKLKYHARNVVPSVFSGLAGRGALKAARQEAYYGDVRSEEQVRKLAAAIRQKLPRPFSCPSLR</sequence>
<comment type="caution">
    <text evidence="1">The sequence shown here is derived from an EMBL/GenBank/DDBJ whole genome shotgun (WGS) entry which is preliminary data.</text>
</comment>
<name>A0AAD5LXQ7_PARTN</name>
<keyword evidence="2" id="KW-1185">Reference proteome</keyword>
<dbReference type="AlphaFoldDB" id="A0AAD5LXQ7"/>
<accession>A0AAD5LXQ7</accession>
<gene>
    <name evidence="1" type="ORF">KIN20_001191</name>
</gene>